<reference evidence="2" key="1">
    <citation type="submission" date="2017-12" db="EMBL/GenBank/DDBJ databases">
        <authorList>
            <person name="Barbosa P."/>
            <person name="Usie A."/>
            <person name="Ramos A.M."/>
        </authorList>
    </citation>
    <scope>NUCLEOTIDE SEQUENCE</scope>
    <source>
        <strain evidence="2">HL8</strain>
        <tissue evidence="2">Leaves</tissue>
    </source>
</reference>
<dbReference type="EMBL" id="PKMF04000008">
    <property type="protein sequence ID" value="KAK7860110.1"/>
    <property type="molecule type" value="Genomic_DNA"/>
</dbReference>
<dbReference type="GO" id="GO:0090333">
    <property type="term" value="P:regulation of stomatal closure"/>
    <property type="evidence" value="ECO:0007669"/>
    <property type="project" value="InterPro"/>
</dbReference>
<evidence type="ECO:0000256" key="1">
    <source>
        <dbReference type="SAM" id="MobiDB-lite"/>
    </source>
</evidence>
<gene>
    <name evidence="2" type="ORF">CFP56_042115</name>
</gene>
<organism evidence="2">
    <name type="scientific">Quercus suber</name>
    <name type="common">Cork oak</name>
    <dbReference type="NCBI Taxonomy" id="58331"/>
    <lineage>
        <taxon>Eukaryota</taxon>
        <taxon>Viridiplantae</taxon>
        <taxon>Streptophyta</taxon>
        <taxon>Embryophyta</taxon>
        <taxon>Tracheophyta</taxon>
        <taxon>Spermatophyta</taxon>
        <taxon>Magnoliopsida</taxon>
        <taxon>eudicotyledons</taxon>
        <taxon>Gunneridae</taxon>
        <taxon>Pentapetalae</taxon>
        <taxon>rosids</taxon>
        <taxon>fabids</taxon>
        <taxon>Fagales</taxon>
        <taxon>Fagaceae</taxon>
        <taxon>Quercus</taxon>
    </lineage>
</organism>
<dbReference type="InterPro" id="IPR044690">
    <property type="entry name" value="CAS_plant"/>
</dbReference>
<dbReference type="GO" id="GO:0071277">
    <property type="term" value="P:cellular response to calcium ion"/>
    <property type="evidence" value="ECO:0007669"/>
    <property type="project" value="InterPro"/>
</dbReference>
<name>A0AAW0M8W7_QUESU</name>
<sequence length="112" mass="12110">MWPFLRRVFKAKNNSELGCGEVLRGSCLAARVYCQLLLAPVRFGAQSFSWAAGKLETNRIGLPTSPSSLDVQNRVLQAAAKHGSQPPDTEGIQEPSPESTIPVTENVDLSEA</sequence>
<reference evidence="2" key="2">
    <citation type="journal article" date="2018" name="Sci. Data">
        <title>The draft genome sequence of cork oak.</title>
        <authorList>
            <person name="Ramos A.M."/>
            <person name="Usie A."/>
            <person name="Barbosa P."/>
            <person name="Barros P.M."/>
            <person name="Capote T."/>
            <person name="Chaves I."/>
            <person name="Simoes F."/>
            <person name="Abreu I."/>
            <person name="Carrasquinho I."/>
            <person name="Faro C."/>
            <person name="Guimaraes J.B."/>
            <person name="Mendonca D."/>
            <person name="Nobrega F."/>
            <person name="Rodrigues L."/>
            <person name="Saibo N.J.M."/>
            <person name="Varela M.C."/>
            <person name="Egas C."/>
            <person name="Matos J."/>
            <person name="Miguel C.M."/>
            <person name="Oliveira M.M."/>
            <person name="Ricardo C.P."/>
            <person name="Goncalves S."/>
        </authorList>
    </citation>
    <scope>NUCLEOTIDE SEQUENCE [LARGE SCALE GENOMIC DNA]</scope>
    <source>
        <strain evidence="2">HL8</strain>
    </source>
</reference>
<reference evidence="2" key="3">
    <citation type="submission" date="2023-07" db="EMBL/GenBank/DDBJ databases">
        <title>An improved reference 1 genome and first organelle genomes of Quercus suber.</title>
        <authorList>
            <consortium name="Genosuber Consortium"/>
            <person name="Usie A."/>
            <person name="Serra O."/>
            <person name="Barros P."/>
        </authorList>
    </citation>
    <scope>NUCLEOTIDE SEQUENCE</scope>
    <source>
        <strain evidence="2">HL8</strain>
        <tissue evidence="2">Leaves</tissue>
    </source>
</reference>
<comment type="caution">
    <text evidence="2">The sequence shown here is derived from an EMBL/GenBank/DDBJ whole genome shotgun (WGS) entry which is preliminary data.</text>
</comment>
<dbReference type="AlphaFoldDB" id="A0AAW0M8W7"/>
<feature type="region of interest" description="Disordered" evidence="1">
    <location>
        <begin position="78"/>
        <end position="112"/>
    </location>
</feature>
<accession>A0AAW0M8W7</accession>
<dbReference type="PANTHER" id="PTHR34209:SF3">
    <property type="entry name" value="RHODANESE_CELL CYCLE CONTROL PHOSPHATASE SUPERFAMILY PROTEIN"/>
    <property type="match status" value="1"/>
</dbReference>
<dbReference type="GO" id="GO:0009704">
    <property type="term" value="P:de-etiolation"/>
    <property type="evidence" value="ECO:0007669"/>
    <property type="project" value="InterPro"/>
</dbReference>
<evidence type="ECO:0000313" key="2">
    <source>
        <dbReference type="EMBL" id="KAK7860110.1"/>
    </source>
</evidence>
<protein>
    <submittedName>
        <fullName evidence="2">Uncharacterized protein</fullName>
    </submittedName>
</protein>
<proteinExistence type="predicted"/>
<dbReference type="PANTHER" id="PTHR34209">
    <property type="entry name" value="RHODANESE/CELL CYCLE CONTROL PHOSPHATASE SUPERFAMILY PROTEIN"/>
    <property type="match status" value="1"/>
</dbReference>